<dbReference type="GO" id="GO:0043565">
    <property type="term" value="F:sequence-specific DNA binding"/>
    <property type="evidence" value="ECO:0007669"/>
    <property type="project" value="InterPro"/>
</dbReference>
<dbReference type="InterPro" id="IPR003657">
    <property type="entry name" value="WRKY_dom"/>
</dbReference>
<evidence type="ECO:0000313" key="9">
    <source>
        <dbReference type="EMBL" id="AYU71089.1"/>
    </source>
</evidence>
<keyword evidence="3" id="KW-0805">Transcription regulation</keyword>
<feature type="region of interest" description="Disordered" evidence="7">
    <location>
        <begin position="260"/>
        <end position="324"/>
    </location>
</feature>
<keyword evidence="5" id="KW-0804">Transcription</keyword>
<evidence type="ECO:0000256" key="7">
    <source>
        <dbReference type="SAM" id="MobiDB-lite"/>
    </source>
</evidence>
<dbReference type="PANTHER" id="PTHR31221">
    <property type="entry name" value="WRKY TRANSCRIPTION FACTOR PROTEIN 1-RELATED"/>
    <property type="match status" value="1"/>
</dbReference>
<feature type="compositionally biased region" description="Polar residues" evidence="7">
    <location>
        <begin position="411"/>
        <end position="420"/>
    </location>
</feature>
<dbReference type="AlphaFoldDB" id="A0A5K6WDK1"/>
<accession>A0A5K6WDK1</accession>
<evidence type="ECO:0000256" key="4">
    <source>
        <dbReference type="ARBA" id="ARBA00023125"/>
    </source>
</evidence>
<dbReference type="FunFam" id="2.20.25.80:FF:000006">
    <property type="entry name" value="WRKY transcription factor"/>
    <property type="match status" value="1"/>
</dbReference>
<organism evidence="9">
    <name type="scientific">Lilium regale</name>
    <name type="common">Regal lily</name>
    <dbReference type="NCBI Taxonomy" id="82328"/>
    <lineage>
        <taxon>Eukaryota</taxon>
        <taxon>Viridiplantae</taxon>
        <taxon>Streptophyta</taxon>
        <taxon>Embryophyta</taxon>
        <taxon>Tracheophyta</taxon>
        <taxon>Spermatophyta</taxon>
        <taxon>Magnoliopsida</taxon>
        <taxon>Liliopsida</taxon>
        <taxon>Liliales</taxon>
        <taxon>Liliaceae</taxon>
        <taxon>Lilium</taxon>
    </lineage>
</organism>
<name>A0A5K6WDK1_LILRE</name>
<dbReference type="InterPro" id="IPR036576">
    <property type="entry name" value="WRKY_dom_sf"/>
</dbReference>
<reference evidence="9" key="1">
    <citation type="submission" date="2017-10" db="EMBL/GenBank/DDBJ databases">
        <title>Ectopic Expression of the Wild lily WRKY Transcription Factor LrWRKY75 in Arabidopsis thaliana Enhances Resistance to Botrytis cinerea by Regulating Defense-Related Genes in Jasmonate and Salicylate Signaling Pathways.</title>
        <authorList>
            <person name="Cui Q."/>
        </authorList>
    </citation>
    <scope>NUCLEOTIDE SEQUENCE</scope>
</reference>
<evidence type="ECO:0000256" key="2">
    <source>
        <dbReference type="ARBA" id="ARBA00022737"/>
    </source>
</evidence>
<feature type="compositionally biased region" description="Polar residues" evidence="7">
    <location>
        <begin position="260"/>
        <end position="274"/>
    </location>
</feature>
<feature type="compositionally biased region" description="Polar residues" evidence="7">
    <location>
        <begin position="286"/>
        <end position="304"/>
    </location>
</feature>
<protein>
    <submittedName>
        <fullName evidence="9">Transcription factor WRKY2</fullName>
    </submittedName>
</protein>
<evidence type="ECO:0000256" key="1">
    <source>
        <dbReference type="ARBA" id="ARBA00004123"/>
    </source>
</evidence>
<dbReference type="Pfam" id="PF03106">
    <property type="entry name" value="WRKY"/>
    <property type="match status" value="2"/>
</dbReference>
<dbReference type="FunFam" id="2.20.25.80:FF:000001">
    <property type="entry name" value="WRKY transcription factor 33"/>
    <property type="match status" value="1"/>
</dbReference>
<dbReference type="PANTHER" id="PTHR31221:SF338">
    <property type="entry name" value="OS08G0499300 PROTEIN"/>
    <property type="match status" value="1"/>
</dbReference>
<sequence length="723" mass="78839">MTGMGDRAGVFGDWNPNPSPRTFLSNFLNEDFGTRSFAHLLGECGNEAPEIESEDKKTLASSMKEEDGGAGLQLSGESSFKLSMVGTQKPSSRSSLAERIAERAGFNAPKLNTARIRTENLSSSHSEIMSPLLTIPPGLSPTSFLESPVFLFNSMAQPSPTTGKILFGQSNNAYPGSGLPDETKDRIFEDMPPEPFAFKPHPESRPFYFSNGENKSQDLSTINSQPQVPNMHAVVQPGHPVLVGNLDSTPINYQNQQTFSLQHGFSNSTATANSTERKDNTGDDITLNQRPSDSFTGKEQSPSLDDQADGEADPREFSSVATSAPAEDGYNWRKYGQKQVKGSEFPRSYYKCTHPNCQVKKKVERNHEGHVTEIIYKGGHSHPKPPPNRRSAVCHPFNDPQFDGSEHPGSQAISDGNQGWSDGFEQTLPASGTPEFCDKSSSMRAQNGARFESSDAIDVSSTQSNDEEDDRATHGSVSLGGDGEGDETESKRRKLDACTVEMSAASRAVREPRVVVQTTSEVDILDDGYRWRKYGQKVVKGNPNPRSYYKCTNPGCMVRKHVERASHDLKSVITTYEGKHNHDVPAARNSNHHSNPLASSATNTPVSQSRGLHGRQERLQDNLAPLAAFGLRGREHHMGPAGFGFGMPQHGLVGIGMGGMSSMVPMKMPSLPPAHFLRQDVDGRFLMPKGEPKESSSSESGLIMSRAAAVYHQMSRMPLGPQL</sequence>
<gene>
    <name evidence="9" type="primary">WRKY2</name>
</gene>
<dbReference type="InterPro" id="IPR044810">
    <property type="entry name" value="WRKY_plant"/>
</dbReference>
<dbReference type="EMBL" id="MG149571">
    <property type="protein sequence ID" value="AYU71089.1"/>
    <property type="molecule type" value="mRNA"/>
</dbReference>
<dbReference type="Gene3D" id="2.20.25.80">
    <property type="entry name" value="WRKY domain"/>
    <property type="match status" value="2"/>
</dbReference>
<keyword evidence="2" id="KW-0677">Repeat</keyword>
<dbReference type="GO" id="GO:0005634">
    <property type="term" value="C:nucleus"/>
    <property type="evidence" value="ECO:0007669"/>
    <property type="project" value="UniProtKB-SubCell"/>
</dbReference>
<feature type="compositionally biased region" description="Basic and acidic residues" evidence="7">
    <location>
        <begin position="54"/>
        <end position="67"/>
    </location>
</feature>
<feature type="domain" description="WRKY" evidence="8">
    <location>
        <begin position="321"/>
        <end position="385"/>
    </location>
</feature>
<comment type="subcellular location">
    <subcellularLocation>
        <location evidence="1">Nucleus</location>
    </subcellularLocation>
</comment>
<evidence type="ECO:0000256" key="3">
    <source>
        <dbReference type="ARBA" id="ARBA00023015"/>
    </source>
</evidence>
<dbReference type="PROSITE" id="PS50811">
    <property type="entry name" value="WRKY"/>
    <property type="match status" value="2"/>
</dbReference>
<dbReference type="SMART" id="SM00774">
    <property type="entry name" value="WRKY"/>
    <property type="match status" value="2"/>
</dbReference>
<feature type="compositionally biased region" description="Polar residues" evidence="7">
    <location>
        <begin position="588"/>
        <end position="610"/>
    </location>
</feature>
<evidence type="ECO:0000256" key="5">
    <source>
        <dbReference type="ARBA" id="ARBA00023163"/>
    </source>
</evidence>
<feature type="region of interest" description="Disordered" evidence="7">
    <location>
        <begin position="581"/>
        <end position="619"/>
    </location>
</feature>
<evidence type="ECO:0000256" key="6">
    <source>
        <dbReference type="ARBA" id="ARBA00023242"/>
    </source>
</evidence>
<proteinExistence type="evidence at transcript level"/>
<keyword evidence="6" id="KW-0539">Nucleus</keyword>
<feature type="region of interest" description="Disordered" evidence="7">
    <location>
        <begin position="376"/>
        <end position="494"/>
    </location>
</feature>
<evidence type="ECO:0000259" key="8">
    <source>
        <dbReference type="PROSITE" id="PS50811"/>
    </source>
</evidence>
<feature type="domain" description="WRKY" evidence="8">
    <location>
        <begin position="520"/>
        <end position="585"/>
    </location>
</feature>
<keyword evidence="4" id="KW-0238">DNA-binding</keyword>
<dbReference type="SUPFAM" id="SSF118290">
    <property type="entry name" value="WRKY DNA-binding domain"/>
    <property type="match status" value="2"/>
</dbReference>
<dbReference type="GO" id="GO:0003700">
    <property type="term" value="F:DNA-binding transcription factor activity"/>
    <property type="evidence" value="ECO:0007669"/>
    <property type="project" value="InterPro"/>
</dbReference>
<feature type="region of interest" description="Disordered" evidence="7">
    <location>
        <begin position="47"/>
        <end position="75"/>
    </location>
</feature>